<dbReference type="WBParaSite" id="GPUH_0002522001-mRNA-1">
    <property type="protein sequence ID" value="GPUH_0002522001-mRNA-1"/>
    <property type="gene ID" value="GPUH_0002522001"/>
</dbReference>
<proteinExistence type="predicted"/>
<dbReference type="AlphaFoldDB" id="A0A183EW49"/>
<evidence type="ECO:0000313" key="1">
    <source>
        <dbReference type="WBParaSite" id="GPUH_0002522001-mRNA-1"/>
    </source>
</evidence>
<protein>
    <submittedName>
        <fullName evidence="1">2,3,4,5-tetrahydropyridine-2,6-dicarboxylate N-succinyltransferase</fullName>
    </submittedName>
</protein>
<name>A0A183EW49_9BILA</name>
<accession>A0A183EW49</accession>
<organism evidence="1">
    <name type="scientific">Gongylonema pulchrum</name>
    <dbReference type="NCBI Taxonomy" id="637853"/>
    <lineage>
        <taxon>Eukaryota</taxon>
        <taxon>Metazoa</taxon>
        <taxon>Ecdysozoa</taxon>
        <taxon>Nematoda</taxon>
        <taxon>Chromadorea</taxon>
        <taxon>Rhabditida</taxon>
        <taxon>Spirurina</taxon>
        <taxon>Spiruromorpha</taxon>
        <taxon>Spiruroidea</taxon>
        <taxon>Gongylonematidae</taxon>
        <taxon>Gongylonema</taxon>
    </lineage>
</organism>
<sequence>LCYNIELKASHGIALVGKKVSLPFAVLVGPKSDVEARLFLERSFADLVP</sequence>
<reference evidence="1" key="1">
    <citation type="submission" date="2016-06" db="UniProtKB">
        <authorList>
            <consortium name="WormBaseParasite"/>
        </authorList>
    </citation>
    <scope>IDENTIFICATION</scope>
</reference>